<proteinExistence type="predicted"/>
<protein>
    <submittedName>
        <fullName evidence="2">Uncharacterized protein</fullName>
    </submittedName>
</protein>
<name>A0A6J4R746_9ACTN</name>
<evidence type="ECO:0000256" key="1">
    <source>
        <dbReference type="SAM" id="MobiDB-lite"/>
    </source>
</evidence>
<gene>
    <name evidence="2" type="ORF">AVDCRST_MAG38-701</name>
</gene>
<sequence>MQEKHVVAVRDRLAAEDDTHPPCRRLEVQDVLRAVRVEVEAAGRVFTEWAAAFGETHLPPVRSRHARLEPQYRSRLEANSRRSDASEPAR</sequence>
<organism evidence="2">
    <name type="scientific">uncultured Solirubrobacteraceae bacterium</name>
    <dbReference type="NCBI Taxonomy" id="1162706"/>
    <lineage>
        <taxon>Bacteria</taxon>
        <taxon>Bacillati</taxon>
        <taxon>Actinomycetota</taxon>
        <taxon>Thermoleophilia</taxon>
        <taxon>Solirubrobacterales</taxon>
        <taxon>Solirubrobacteraceae</taxon>
        <taxon>environmental samples</taxon>
    </lineage>
</organism>
<dbReference type="EMBL" id="CADCVJ010000046">
    <property type="protein sequence ID" value="CAA9465956.1"/>
    <property type="molecule type" value="Genomic_DNA"/>
</dbReference>
<accession>A0A6J4R746</accession>
<reference evidence="2" key="1">
    <citation type="submission" date="2020-02" db="EMBL/GenBank/DDBJ databases">
        <authorList>
            <person name="Meier V. D."/>
        </authorList>
    </citation>
    <scope>NUCLEOTIDE SEQUENCE</scope>
    <source>
        <strain evidence="2">AVDCRST_MAG38</strain>
    </source>
</reference>
<feature type="region of interest" description="Disordered" evidence="1">
    <location>
        <begin position="62"/>
        <end position="90"/>
    </location>
</feature>
<evidence type="ECO:0000313" key="2">
    <source>
        <dbReference type="EMBL" id="CAA9465956.1"/>
    </source>
</evidence>
<dbReference type="AlphaFoldDB" id="A0A6J4R746"/>
<feature type="compositionally biased region" description="Basic and acidic residues" evidence="1">
    <location>
        <begin position="66"/>
        <end position="90"/>
    </location>
</feature>